<dbReference type="SMART" id="SM00382">
    <property type="entry name" value="AAA"/>
    <property type="match status" value="2"/>
</dbReference>
<feature type="transmembrane region" description="Helical" evidence="11">
    <location>
        <begin position="1552"/>
        <end position="1570"/>
    </location>
</feature>
<dbReference type="Pfam" id="PF01061">
    <property type="entry name" value="ABC2_membrane"/>
    <property type="match status" value="2"/>
</dbReference>
<feature type="compositionally biased region" description="Basic and acidic residues" evidence="10">
    <location>
        <begin position="73"/>
        <end position="95"/>
    </location>
</feature>
<dbReference type="InterPro" id="IPR034003">
    <property type="entry name" value="ABCG_PDR_2"/>
</dbReference>
<dbReference type="CDD" id="cd03232">
    <property type="entry name" value="ABCG_PDR_domain2"/>
    <property type="match status" value="1"/>
</dbReference>
<proteinExistence type="inferred from homology"/>
<dbReference type="InterPro" id="IPR034001">
    <property type="entry name" value="ABCG_PDR_1"/>
</dbReference>
<dbReference type="FunFam" id="3.40.50.300:FF:000054">
    <property type="entry name" value="ABC multidrug transporter atrF"/>
    <property type="match status" value="1"/>
</dbReference>
<protein>
    <submittedName>
        <fullName evidence="13">ABC transporter</fullName>
    </submittedName>
</protein>
<dbReference type="InterPro" id="IPR027417">
    <property type="entry name" value="P-loop_NTPase"/>
</dbReference>
<dbReference type="InterPro" id="IPR003439">
    <property type="entry name" value="ABC_transporter-like_ATP-bd"/>
</dbReference>
<dbReference type="InterPro" id="IPR010929">
    <property type="entry name" value="PDR_CDR_ABC"/>
</dbReference>
<name>A0A1B9IWY6_9TREE</name>
<dbReference type="PROSITE" id="PS00211">
    <property type="entry name" value="ABC_TRANSPORTER_1"/>
    <property type="match status" value="1"/>
</dbReference>
<dbReference type="InterPro" id="IPR013525">
    <property type="entry name" value="ABC2_TM"/>
</dbReference>
<feature type="transmembrane region" description="Helical" evidence="11">
    <location>
        <begin position="1355"/>
        <end position="1382"/>
    </location>
</feature>
<evidence type="ECO:0000256" key="4">
    <source>
        <dbReference type="ARBA" id="ARBA00022692"/>
    </source>
</evidence>
<keyword evidence="6" id="KW-0067">ATP-binding</keyword>
<dbReference type="GO" id="GO:0016887">
    <property type="term" value="F:ATP hydrolysis activity"/>
    <property type="evidence" value="ECO:0007669"/>
    <property type="project" value="InterPro"/>
</dbReference>
<evidence type="ECO:0000256" key="5">
    <source>
        <dbReference type="ARBA" id="ARBA00022741"/>
    </source>
</evidence>
<dbReference type="GO" id="GO:0140359">
    <property type="term" value="F:ABC-type transporter activity"/>
    <property type="evidence" value="ECO:0007669"/>
    <property type="project" value="InterPro"/>
</dbReference>
<keyword evidence="3" id="KW-0813">Transport</keyword>
<organism evidence="13 14">
    <name type="scientific">Kwoniella mangroviensis CBS 10435</name>
    <dbReference type="NCBI Taxonomy" id="1331196"/>
    <lineage>
        <taxon>Eukaryota</taxon>
        <taxon>Fungi</taxon>
        <taxon>Dikarya</taxon>
        <taxon>Basidiomycota</taxon>
        <taxon>Agaricomycotina</taxon>
        <taxon>Tremellomycetes</taxon>
        <taxon>Tremellales</taxon>
        <taxon>Cryptococcaceae</taxon>
        <taxon>Kwoniella</taxon>
    </lineage>
</organism>
<comment type="subcellular location">
    <subcellularLocation>
        <location evidence="1">Membrane</location>
        <topology evidence="1">Multi-pass membrane protein</topology>
    </subcellularLocation>
</comment>
<feature type="transmembrane region" description="Helical" evidence="11">
    <location>
        <begin position="697"/>
        <end position="719"/>
    </location>
</feature>
<evidence type="ECO:0000256" key="9">
    <source>
        <dbReference type="ARBA" id="ARBA00051750"/>
    </source>
</evidence>
<feature type="transmembrane region" description="Helical" evidence="11">
    <location>
        <begin position="1459"/>
        <end position="1479"/>
    </location>
</feature>
<feature type="region of interest" description="Disordered" evidence="10">
    <location>
        <begin position="1"/>
        <end position="149"/>
    </location>
</feature>
<feature type="compositionally biased region" description="Polar residues" evidence="10">
    <location>
        <begin position="47"/>
        <end position="72"/>
    </location>
</feature>
<feature type="region of interest" description="Disordered" evidence="10">
    <location>
        <begin position="559"/>
        <end position="585"/>
    </location>
</feature>
<feature type="compositionally biased region" description="Low complexity" evidence="10">
    <location>
        <begin position="30"/>
        <end position="40"/>
    </location>
</feature>
<feature type="transmembrane region" description="Helical" evidence="11">
    <location>
        <begin position="725"/>
        <end position="748"/>
    </location>
</feature>
<feature type="transmembrane region" description="Helical" evidence="11">
    <location>
        <begin position="1425"/>
        <end position="1447"/>
    </location>
</feature>
<sequence length="1581" mass="175200">MSNIPILGPPIDATHHATQGNKLSEEENENNVNNEDANAEQSEPHVSPNQSTPASEITENDNATLTTTGSQRRQSDQSKDIAVDERDRDGERDSESTVSVPEDAKTGSNGNAKRLDSSSSNEDDERNHGDSQRREVAEDGDDGDEWSYGSQLKADQKLLESRGLAAHHSLALAYDHLSVRGQGGADDVTYAPTVGGIIAPWTNRRYKKKAAKLAKARVEAEEKGGSDDAGAGESGRGEDMRWKEGDPIPKKGEEGLRKGERYLLKDFNGLVKPGEMMLVVGRPGSGCTTFLKALAGLHNGYAGIDGTIYYGDMSGDKALNPYKADVIFNSEEDIHDPNLLVGRTLDFALRMNTPSPHARLPEEDGGQPMSSEMYQDKTKGELLKIFGLEHTHDTKVGDQYVRGVSGGEKKRVSIAEVLTTKASVQLWDNATRGLDADTALKFNKVIRTLTDIERNTSVVSLYQAGNGIYNLFNKVTVIAEGRVIYYGPREEARKYFEDLGFVHPDGGNTADFLTSVTATNERVIKEGHNGKAPTSPAEFSKMYEKSDIAKKMRQELDEHLKNDQKSQETRDTQDALQKEKHRLAPKKRSEKVDYFTQVRAALIRDYQMRWGDQWTLWARQATTLIQALLVGSLFYSVSDTTGGLLLRGGAIFLTLLYPSLISLSETTAAFSGRAVLAKHKAFSLYRPSAVLVAQTIGDLPIFLGQLIIFTLIIYFMVGLKVDPGLYFIFLLFTYITTLCTTAFFRFIGYSFGTFNNASKVSGLMFSILVTYAGYIIYTPSMKPWFSWIRWIDPVYYSFEALMSNELAGEQLQCIQPQLVPYGQNYMGTPAGCAIAGAQPGSTTLDGQAWLNTALDMYKSHVWRNFGIVVALWIFFLGLAMITIERLPAAGSNKAILLYKRGGGGKFIRASNQNGNAPRDEEQGNSEMQTNEKPGKKGDKDKPEGVADEGMTFGNSTFTWKNLTYKVHNHGKDLTLLDDVFGYCKAGTLTALMGSSGAGKTTLMDVLAARKTEGEIHGEVLMNGQALPVSFQRTTGYCEQVDVHLPQATVREALEFSALLRQPRSLSDKEKLAYVDVIIDLLELHDIEDAMIGTPGAGLGVEQRKRLTIGVELVSKPSLLFLDEPTSGLDGQSSFLIVSFLRKLAAAGQAVLCTIHQPSASLFAQFDLLLLLKAGGKMVYFGEVDNLSDYFSKHDIKIPKEVNPAERMIDIVSGDLSKGKDWAKIWSESEECKARMKDLEDLKKDTSGKREHPEEDDKYEYASTTGTQLKLVTKRASIQLWRDTEYVTNKVALHIGSALFNGFSFWMIGNKYADLQNRIFTIFQFIFVAPGVIAQTQPKFIANRDIFEAREKKAKLYSWQAFCFGEIVAEIPYLLVCALLYFAPWYPVVGFSFKPSVAGPVYLQMTLYEFLYTGIGQFVAAYAPNAVFAALVNPLLIGVLVSFCGVLVPYPQITAFWRYWIYYLNPFNYLIGGLVSRIMWDVGVQCAEQEFGLFDPPSGQTCSAYMQDFLSQNPGYIDNPDSTSQCRYCPYSKGNEYLQSLNLGDKVDGWRDIAITALFVLSSYGFVFLLLKLRSKASKKAS</sequence>
<dbReference type="GO" id="GO:0016020">
    <property type="term" value="C:membrane"/>
    <property type="evidence" value="ECO:0007669"/>
    <property type="project" value="UniProtKB-SubCell"/>
</dbReference>
<dbReference type="InterPro" id="IPR043926">
    <property type="entry name" value="ABCG_dom"/>
</dbReference>
<evidence type="ECO:0000256" key="10">
    <source>
        <dbReference type="SAM" id="MobiDB-lite"/>
    </source>
</evidence>
<dbReference type="PANTHER" id="PTHR19241">
    <property type="entry name" value="ATP-BINDING CASSETTE TRANSPORTER"/>
    <property type="match status" value="1"/>
</dbReference>
<evidence type="ECO:0000256" key="11">
    <source>
        <dbReference type="SAM" id="Phobius"/>
    </source>
</evidence>
<keyword evidence="5" id="KW-0547">Nucleotide-binding</keyword>
<feature type="domain" description="ABC transporter" evidence="12">
    <location>
        <begin position="235"/>
        <end position="505"/>
    </location>
</feature>
<evidence type="ECO:0000256" key="6">
    <source>
        <dbReference type="ARBA" id="ARBA00022840"/>
    </source>
</evidence>
<dbReference type="OrthoDB" id="245989at2759"/>
<evidence type="ECO:0000313" key="14">
    <source>
        <dbReference type="Proteomes" id="UP000092583"/>
    </source>
</evidence>
<evidence type="ECO:0000256" key="1">
    <source>
        <dbReference type="ARBA" id="ARBA00004141"/>
    </source>
</evidence>
<evidence type="ECO:0000256" key="2">
    <source>
        <dbReference type="ARBA" id="ARBA00006012"/>
    </source>
</evidence>
<feature type="transmembrane region" description="Helical" evidence="11">
    <location>
        <begin position="861"/>
        <end position="883"/>
    </location>
</feature>
<keyword evidence="7 11" id="KW-1133">Transmembrane helix</keyword>
<feature type="compositionally biased region" description="Basic and acidic residues" evidence="10">
    <location>
        <begin position="932"/>
        <end position="944"/>
    </location>
</feature>
<evidence type="ECO:0000313" key="13">
    <source>
        <dbReference type="EMBL" id="OCF60041.1"/>
    </source>
</evidence>
<feature type="compositionally biased region" description="Basic and acidic residues" evidence="10">
    <location>
        <begin position="125"/>
        <end position="137"/>
    </location>
</feature>
<dbReference type="Pfam" id="PF00005">
    <property type="entry name" value="ABC_tran"/>
    <property type="match status" value="2"/>
</dbReference>
<dbReference type="Gene3D" id="3.40.50.300">
    <property type="entry name" value="P-loop containing nucleotide triphosphate hydrolases"/>
    <property type="match status" value="2"/>
</dbReference>
<reference evidence="14" key="2">
    <citation type="submission" date="2013-12" db="EMBL/GenBank/DDBJ databases">
        <title>Evolution of pathogenesis and genome organization in the Tremellales.</title>
        <authorList>
            <person name="Cuomo C."/>
            <person name="Litvintseva A."/>
            <person name="Heitman J."/>
            <person name="Chen Y."/>
            <person name="Sun S."/>
            <person name="Springer D."/>
            <person name="Dromer F."/>
            <person name="Young S."/>
            <person name="Zeng Q."/>
            <person name="Chapman S."/>
            <person name="Gujja S."/>
            <person name="Saif S."/>
            <person name="Birren B."/>
        </authorList>
    </citation>
    <scope>NUCLEOTIDE SEQUENCE [LARGE SCALE GENOMIC DNA]</scope>
    <source>
        <strain evidence="14">CBS 10435</strain>
    </source>
</reference>
<dbReference type="InterPro" id="IPR017871">
    <property type="entry name" value="ABC_transporter-like_CS"/>
</dbReference>
<keyword evidence="14" id="KW-1185">Reference proteome</keyword>
<dbReference type="CDD" id="cd03233">
    <property type="entry name" value="ABCG_PDR_domain1"/>
    <property type="match status" value="1"/>
</dbReference>
<dbReference type="Pfam" id="PF19055">
    <property type="entry name" value="ABC2_membrane_7"/>
    <property type="match status" value="1"/>
</dbReference>
<keyword evidence="8 11" id="KW-0472">Membrane</keyword>
<dbReference type="GO" id="GO:0005524">
    <property type="term" value="F:ATP binding"/>
    <property type="evidence" value="ECO:0007669"/>
    <property type="project" value="UniProtKB-KW"/>
</dbReference>
<dbReference type="PROSITE" id="PS50893">
    <property type="entry name" value="ABC_TRANSPORTER_2"/>
    <property type="match status" value="2"/>
</dbReference>
<feature type="domain" description="ABC transporter" evidence="12">
    <location>
        <begin position="957"/>
        <end position="1199"/>
    </location>
</feature>
<comment type="similarity">
    <text evidence="2">Belongs to the ABC transporter superfamily. ABCG family. PDR (TC 3.A.1.205) subfamily.</text>
</comment>
<feature type="region of interest" description="Disordered" evidence="10">
    <location>
        <begin position="908"/>
        <end position="949"/>
    </location>
</feature>
<keyword evidence="4 11" id="KW-0812">Transmembrane</keyword>
<dbReference type="STRING" id="1331196.A0A1B9IWY6"/>
<feature type="compositionally biased region" description="Basic and acidic residues" evidence="10">
    <location>
        <begin position="559"/>
        <end position="578"/>
    </location>
</feature>
<evidence type="ECO:0000256" key="7">
    <source>
        <dbReference type="ARBA" id="ARBA00022989"/>
    </source>
</evidence>
<evidence type="ECO:0000256" key="3">
    <source>
        <dbReference type="ARBA" id="ARBA00022448"/>
    </source>
</evidence>
<dbReference type="Pfam" id="PF06422">
    <property type="entry name" value="PDR_CDR"/>
    <property type="match status" value="1"/>
</dbReference>
<evidence type="ECO:0000256" key="8">
    <source>
        <dbReference type="ARBA" id="ARBA00023136"/>
    </source>
</evidence>
<dbReference type="Proteomes" id="UP000092583">
    <property type="component" value="Unassembled WGS sequence"/>
</dbReference>
<feature type="compositionally biased region" description="Basic and acidic residues" evidence="10">
    <location>
        <begin position="235"/>
        <end position="254"/>
    </location>
</feature>
<accession>A0A1B9IWY6</accession>
<reference evidence="13 14" key="1">
    <citation type="submission" date="2013-07" db="EMBL/GenBank/DDBJ databases">
        <title>The Genome Sequence of Kwoniella mangroviensis CBS10435.</title>
        <authorList>
            <consortium name="The Broad Institute Genome Sequencing Platform"/>
            <person name="Cuomo C."/>
            <person name="Litvintseva A."/>
            <person name="Chen Y."/>
            <person name="Heitman J."/>
            <person name="Sun S."/>
            <person name="Springer D."/>
            <person name="Dromer F."/>
            <person name="Young S.K."/>
            <person name="Zeng Q."/>
            <person name="Gargeya S."/>
            <person name="Fitzgerald M."/>
            <person name="Abouelleil A."/>
            <person name="Alvarado L."/>
            <person name="Berlin A.M."/>
            <person name="Chapman S.B."/>
            <person name="Dewar J."/>
            <person name="Goldberg J."/>
            <person name="Griggs A."/>
            <person name="Gujja S."/>
            <person name="Hansen M."/>
            <person name="Howarth C."/>
            <person name="Imamovic A."/>
            <person name="Larimer J."/>
            <person name="McCowan C."/>
            <person name="Murphy C."/>
            <person name="Pearson M."/>
            <person name="Priest M."/>
            <person name="Roberts A."/>
            <person name="Saif S."/>
            <person name="Shea T."/>
            <person name="Sykes S."/>
            <person name="Wortman J."/>
            <person name="Nusbaum C."/>
            <person name="Birren B."/>
        </authorList>
    </citation>
    <scope>NUCLEOTIDE SEQUENCE [LARGE SCALE GENOMIC DNA]</scope>
    <source>
        <strain evidence="13 14">CBS 10435</strain>
    </source>
</reference>
<feature type="region of interest" description="Disordered" evidence="10">
    <location>
        <begin position="218"/>
        <end position="254"/>
    </location>
</feature>
<feature type="transmembrane region" description="Helical" evidence="11">
    <location>
        <begin position="760"/>
        <end position="777"/>
    </location>
</feature>
<dbReference type="SUPFAM" id="SSF52540">
    <property type="entry name" value="P-loop containing nucleoside triphosphate hydrolases"/>
    <property type="match status" value="2"/>
</dbReference>
<dbReference type="EMBL" id="KI669460">
    <property type="protein sequence ID" value="OCF60041.1"/>
    <property type="molecule type" value="Genomic_DNA"/>
</dbReference>
<gene>
    <name evidence="13" type="ORF">L486_02714</name>
</gene>
<comment type="catalytic activity">
    <reaction evidence="9">
        <text>itraconazole(in) + ATP + H2O = itraconazole(out) + ADP + phosphate + H(+)</text>
        <dbReference type="Rhea" id="RHEA:33503"/>
        <dbReference type="ChEBI" id="CHEBI:6076"/>
        <dbReference type="ChEBI" id="CHEBI:15377"/>
        <dbReference type="ChEBI" id="CHEBI:15378"/>
        <dbReference type="ChEBI" id="CHEBI:30616"/>
        <dbReference type="ChEBI" id="CHEBI:43474"/>
        <dbReference type="ChEBI" id="CHEBI:456216"/>
    </reaction>
    <physiologicalReaction direction="left-to-right" evidence="9">
        <dbReference type="Rhea" id="RHEA:33504"/>
    </physiologicalReaction>
</comment>
<evidence type="ECO:0000259" key="12">
    <source>
        <dbReference type="PROSITE" id="PS50893"/>
    </source>
</evidence>
<dbReference type="InterPro" id="IPR003593">
    <property type="entry name" value="AAA+_ATPase"/>
</dbReference>